<comment type="caution">
    <text evidence="7">The sequence shown here is derived from an EMBL/GenBank/DDBJ whole genome shotgun (WGS) entry which is preliminary data.</text>
</comment>
<dbReference type="InterPro" id="IPR037147">
    <property type="entry name" value="Ribosomal_bL28_sf"/>
</dbReference>
<dbReference type="GO" id="GO:0003735">
    <property type="term" value="F:structural constituent of ribosome"/>
    <property type="evidence" value="ECO:0007669"/>
    <property type="project" value="InterPro"/>
</dbReference>
<dbReference type="InterPro" id="IPR026569">
    <property type="entry name" value="Ribosomal_bL28"/>
</dbReference>
<dbReference type="EMBL" id="JAMOIL010000012">
    <property type="protein sequence ID" value="MCM0620872.1"/>
    <property type="molecule type" value="Genomic_DNA"/>
</dbReference>
<gene>
    <name evidence="5 7" type="primary">rpmB</name>
    <name evidence="7" type="ORF">M8330_11280</name>
</gene>
<dbReference type="Gene3D" id="2.30.170.40">
    <property type="entry name" value="Ribosomal protein L28/L24"/>
    <property type="match status" value="1"/>
</dbReference>
<sequence length="78" mass="8897">MSRTCMVTGTTPQFGHHVSHSHRRTNRRFDVNVQKKRYWVPSLGRRVTLTLSARGITVVDARGIEAVVADLQRRGVRI</sequence>
<proteinExistence type="inferred from homology"/>
<accession>A0A9X2IF13</accession>
<dbReference type="GO" id="GO:0006412">
    <property type="term" value="P:translation"/>
    <property type="evidence" value="ECO:0007669"/>
    <property type="project" value="UniProtKB-UniRule"/>
</dbReference>
<keyword evidence="2 5" id="KW-0689">Ribosomal protein</keyword>
<reference evidence="7" key="1">
    <citation type="submission" date="2022-05" db="EMBL/GenBank/DDBJ databases">
        <authorList>
            <person name="Tuo L."/>
        </authorList>
    </citation>
    <scope>NUCLEOTIDE SEQUENCE</scope>
    <source>
        <strain evidence="7">BSK12Z-4</strain>
    </source>
</reference>
<keyword evidence="8" id="KW-1185">Reference proteome</keyword>
<evidence type="ECO:0000256" key="3">
    <source>
        <dbReference type="ARBA" id="ARBA00023274"/>
    </source>
</evidence>
<dbReference type="PANTHER" id="PTHR13528:SF2">
    <property type="entry name" value="LARGE RIBOSOMAL SUBUNIT PROTEIN BL28M"/>
    <property type="match status" value="1"/>
</dbReference>
<dbReference type="GO" id="GO:1990904">
    <property type="term" value="C:ribonucleoprotein complex"/>
    <property type="evidence" value="ECO:0007669"/>
    <property type="project" value="UniProtKB-KW"/>
</dbReference>
<keyword evidence="3 5" id="KW-0687">Ribonucleoprotein</keyword>
<feature type="region of interest" description="Disordered" evidence="6">
    <location>
        <begin position="1"/>
        <end position="21"/>
    </location>
</feature>
<feature type="compositionally biased region" description="Polar residues" evidence="6">
    <location>
        <begin position="1"/>
        <end position="13"/>
    </location>
</feature>
<evidence type="ECO:0000256" key="6">
    <source>
        <dbReference type="SAM" id="MobiDB-lite"/>
    </source>
</evidence>
<name>A0A9X2IF13_9ACTN</name>
<comment type="similarity">
    <text evidence="1 5">Belongs to the bacterial ribosomal protein bL28 family.</text>
</comment>
<evidence type="ECO:0000256" key="5">
    <source>
        <dbReference type="HAMAP-Rule" id="MF_00373"/>
    </source>
</evidence>
<dbReference type="PANTHER" id="PTHR13528">
    <property type="entry name" value="39S RIBOSOMAL PROTEIN L28, MITOCHONDRIAL"/>
    <property type="match status" value="1"/>
</dbReference>
<dbReference type="AlphaFoldDB" id="A0A9X2IF13"/>
<dbReference type="InterPro" id="IPR034704">
    <property type="entry name" value="Ribosomal_bL28/bL31-like_sf"/>
</dbReference>
<protein>
    <recommendedName>
        <fullName evidence="4 5">Large ribosomal subunit protein bL28</fullName>
    </recommendedName>
</protein>
<evidence type="ECO:0000256" key="2">
    <source>
        <dbReference type="ARBA" id="ARBA00022980"/>
    </source>
</evidence>
<dbReference type="SUPFAM" id="SSF143800">
    <property type="entry name" value="L28p-like"/>
    <property type="match status" value="1"/>
</dbReference>
<evidence type="ECO:0000313" key="8">
    <source>
        <dbReference type="Proteomes" id="UP001139485"/>
    </source>
</evidence>
<dbReference type="HAMAP" id="MF_00373">
    <property type="entry name" value="Ribosomal_bL28"/>
    <property type="match status" value="1"/>
</dbReference>
<dbReference type="Pfam" id="PF00830">
    <property type="entry name" value="Ribosomal_L28"/>
    <property type="match status" value="1"/>
</dbReference>
<dbReference type="NCBIfam" id="TIGR00009">
    <property type="entry name" value="L28"/>
    <property type="match status" value="1"/>
</dbReference>
<dbReference type="InterPro" id="IPR001383">
    <property type="entry name" value="Ribosomal_bL28_bact-type"/>
</dbReference>
<evidence type="ECO:0000256" key="1">
    <source>
        <dbReference type="ARBA" id="ARBA00008760"/>
    </source>
</evidence>
<organism evidence="7 8">
    <name type="scientific">Nocardioides bruguierae</name>
    <dbReference type="NCBI Taxonomy" id="2945102"/>
    <lineage>
        <taxon>Bacteria</taxon>
        <taxon>Bacillati</taxon>
        <taxon>Actinomycetota</taxon>
        <taxon>Actinomycetes</taxon>
        <taxon>Propionibacteriales</taxon>
        <taxon>Nocardioidaceae</taxon>
        <taxon>Nocardioides</taxon>
    </lineage>
</organism>
<dbReference type="RefSeq" id="WP_250827395.1">
    <property type="nucleotide sequence ID" value="NZ_JAMOIL010000012.1"/>
</dbReference>
<dbReference type="GO" id="GO:0005840">
    <property type="term" value="C:ribosome"/>
    <property type="evidence" value="ECO:0007669"/>
    <property type="project" value="UniProtKB-KW"/>
</dbReference>
<dbReference type="FunFam" id="2.30.170.40:FF:000001">
    <property type="entry name" value="50S ribosomal protein L28"/>
    <property type="match status" value="1"/>
</dbReference>
<dbReference type="Proteomes" id="UP001139485">
    <property type="component" value="Unassembled WGS sequence"/>
</dbReference>
<evidence type="ECO:0000313" key="7">
    <source>
        <dbReference type="EMBL" id="MCM0620872.1"/>
    </source>
</evidence>
<evidence type="ECO:0000256" key="4">
    <source>
        <dbReference type="ARBA" id="ARBA00035174"/>
    </source>
</evidence>